<name>A0A7D4XQ56_9CAUD</name>
<accession>A0A7D4XQ56</accession>
<reference evidence="1 2" key="1">
    <citation type="submission" date="2020-05" db="EMBL/GenBank/DDBJ databases">
        <title>Complete Genome Sequence of L. monocytogenes Strain HM00113468 and its Novel Siphoviridae Phage.</title>
        <authorList>
            <person name="Allam M."/>
        </authorList>
    </citation>
    <scope>NUCLEOTIDE SEQUENCE [LARGE SCALE GENOMIC DNA]</scope>
</reference>
<dbReference type="EMBL" id="MT500540">
    <property type="protein sequence ID" value="QKW95448.1"/>
    <property type="molecule type" value="Genomic_DNA"/>
</dbReference>
<proteinExistence type="predicted"/>
<dbReference type="RefSeq" id="YP_009907760.1">
    <property type="nucleotide sequence ID" value="NC_049900.1"/>
</dbReference>
<dbReference type="KEGG" id="vg:56166540"/>
<evidence type="ECO:0000313" key="1">
    <source>
        <dbReference type="EMBL" id="QKW95448.1"/>
    </source>
</evidence>
<organism evidence="1 2">
    <name type="scientific">Listeria phage LP-HM00113468</name>
    <dbReference type="NCBI Taxonomy" id="2744802"/>
    <lineage>
        <taxon>Viruses</taxon>
        <taxon>Duplodnaviria</taxon>
        <taxon>Heunggongvirae</taxon>
        <taxon>Uroviricota</taxon>
        <taxon>Caudoviricetes</taxon>
        <taxon>Trabyvirinae</taxon>
        <taxon>Slepowronvirus</taxon>
        <taxon>Slepowronvirus LPHM00113468</taxon>
    </lineage>
</organism>
<sequence length="65" mass="7630">MVSREGRGADVTEYALYKGEELLKIGTLDELAEFRKVKRETIFFYATPTYRKRTTEKGIRVIRLD</sequence>
<dbReference type="GeneID" id="56166540"/>
<keyword evidence="2" id="KW-1185">Reference proteome</keyword>
<dbReference type="Proteomes" id="UP000509521">
    <property type="component" value="Segment"/>
</dbReference>
<protein>
    <submittedName>
        <fullName evidence="1">Uncharacterized protein</fullName>
    </submittedName>
</protein>
<evidence type="ECO:0000313" key="2">
    <source>
        <dbReference type="Proteomes" id="UP000509521"/>
    </source>
</evidence>